<dbReference type="InterPro" id="IPR050437">
    <property type="entry name" value="Ribos_protein_bS1-like"/>
</dbReference>
<evidence type="ECO:0000313" key="6">
    <source>
        <dbReference type="Proteomes" id="UP001144372"/>
    </source>
</evidence>
<keyword evidence="2 5" id="KW-0689">Ribosomal protein</keyword>
<dbReference type="CDD" id="cd05688">
    <property type="entry name" value="S1_RPS1_repeat_ec3"/>
    <property type="match status" value="2"/>
</dbReference>
<dbReference type="GO" id="GO:0003735">
    <property type="term" value="F:structural constituent of ribosome"/>
    <property type="evidence" value="ECO:0007669"/>
    <property type="project" value="TreeGrafter"/>
</dbReference>
<comment type="caution">
    <text evidence="5">The sequence shown here is derived from an EMBL/GenBank/DDBJ whole genome shotgun (WGS) entry which is preliminary data.</text>
</comment>
<feature type="domain" description="S1 motif" evidence="4">
    <location>
        <begin position="289"/>
        <end position="359"/>
    </location>
</feature>
<dbReference type="GO" id="GO:0003729">
    <property type="term" value="F:mRNA binding"/>
    <property type="evidence" value="ECO:0007669"/>
    <property type="project" value="TreeGrafter"/>
</dbReference>
<dbReference type="InterPro" id="IPR012340">
    <property type="entry name" value="NA-bd_OB-fold"/>
</dbReference>
<dbReference type="PANTHER" id="PTHR10724">
    <property type="entry name" value="30S RIBOSOMAL PROTEIN S1"/>
    <property type="match status" value="1"/>
</dbReference>
<dbReference type="GO" id="GO:0006412">
    <property type="term" value="P:translation"/>
    <property type="evidence" value="ECO:0007669"/>
    <property type="project" value="TreeGrafter"/>
</dbReference>
<feature type="domain" description="S1 motif" evidence="4">
    <location>
        <begin position="116"/>
        <end position="183"/>
    </location>
</feature>
<reference evidence="5" key="1">
    <citation type="submission" date="2022-12" db="EMBL/GenBank/DDBJ databases">
        <title>Reference genome sequencing for broad-spectrum identification of bacterial and archaeal isolates by mass spectrometry.</title>
        <authorList>
            <person name="Sekiguchi Y."/>
            <person name="Tourlousse D.M."/>
        </authorList>
    </citation>
    <scope>NUCLEOTIDE SEQUENCE</scope>
    <source>
        <strain evidence="5">ASRB1</strain>
    </source>
</reference>
<dbReference type="PRINTS" id="PR00681">
    <property type="entry name" value="RIBOSOMALS1"/>
</dbReference>
<dbReference type="PANTHER" id="PTHR10724:SF7">
    <property type="entry name" value="SMALL RIBOSOMAL SUBUNIT PROTEIN BS1C"/>
    <property type="match status" value="1"/>
</dbReference>
<gene>
    <name evidence="5" type="ORF">DAMNIGENAA_37510</name>
</gene>
<dbReference type="InterPro" id="IPR035104">
    <property type="entry name" value="Ribosomal_protein_S1-like"/>
</dbReference>
<evidence type="ECO:0000256" key="2">
    <source>
        <dbReference type="ARBA" id="ARBA00022980"/>
    </source>
</evidence>
<dbReference type="NCBIfam" id="NF005208">
    <property type="entry name" value="PRK06676.1"/>
    <property type="match status" value="1"/>
</dbReference>
<evidence type="ECO:0000313" key="5">
    <source>
        <dbReference type="EMBL" id="GLI36318.1"/>
    </source>
</evidence>
<dbReference type="EMBL" id="BSDR01000001">
    <property type="protein sequence ID" value="GLI36318.1"/>
    <property type="molecule type" value="Genomic_DNA"/>
</dbReference>
<dbReference type="Pfam" id="PF00575">
    <property type="entry name" value="S1"/>
    <property type="match status" value="3"/>
</dbReference>
<organism evidence="5 6">
    <name type="scientific">Desulforhabdus amnigena</name>
    <dbReference type="NCBI Taxonomy" id="40218"/>
    <lineage>
        <taxon>Bacteria</taxon>
        <taxon>Pseudomonadati</taxon>
        <taxon>Thermodesulfobacteriota</taxon>
        <taxon>Syntrophobacteria</taxon>
        <taxon>Syntrophobacterales</taxon>
        <taxon>Syntrophobacteraceae</taxon>
        <taxon>Desulforhabdus</taxon>
    </lineage>
</organism>
<dbReference type="PROSITE" id="PS50126">
    <property type="entry name" value="S1"/>
    <property type="match status" value="4"/>
</dbReference>
<dbReference type="GO" id="GO:0005840">
    <property type="term" value="C:ribosome"/>
    <property type="evidence" value="ECO:0007669"/>
    <property type="project" value="UniProtKB-KW"/>
</dbReference>
<accession>A0A9W6FWW1</accession>
<protein>
    <submittedName>
        <fullName evidence="5">30S ribosomal protein S1</fullName>
    </submittedName>
</protein>
<dbReference type="SUPFAM" id="SSF50249">
    <property type="entry name" value="Nucleic acid-binding proteins"/>
    <property type="match status" value="4"/>
</dbReference>
<keyword evidence="3" id="KW-0687">Ribonucleoprotein</keyword>
<feature type="domain" description="S1 motif" evidence="4">
    <location>
        <begin position="34"/>
        <end position="98"/>
    </location>
</feature>
<dbReference type="RefSeq" id="WP_281796640.1">
    <property type="nucleotide sequence ID" value="NZ_BSDR01000001.1"/>
</dbReference>
<proteinExistence type="inferred from homology"/>
<evidence type="ECO:0000256" key="1">
    <source>
        <dbReference type="ARBA" id="ARBA00006767"/>
    </source>
</evidence>
<keyword evidence="6" id="KW-1185">Reference proteome</keyword>
<dbReference type="SMART" id="SM00316">
    <property type="entry name" value="S1"/>
    <property type="match status" value="4"/>
</dbReference>
<dbReference type="Gene3D" id="2.40.50.140">
    <property type="entry name" value="Nucleic acid-binding proteins"/>
    <property type="match status" value="4"/>
</dbReference>
<name>A0A9W6FWW1_9BACT</name>
<dbReference type="AlphaFoldDB" id="A0A9W6FWW1"/>
<dbReference type="InterPro" id="IPR003029">
    <property type="entry name" value="S1_domain"/>
</dbReference>
<dbReference type="CDD" id="cd04465">
    <property type="entry name" value="S1_RPS1_repeat_ec2_hs2"/>
    <property type="match status" value="1"/>
</dbReference>
<sequence length="402" mass="45141">MQEEYQESFEENEEKSFAELLEESFIKPERLEPGQKVKAVIVKITPETVFIDLGGKSEGYIDSKEFLDAEGRLTVKEGDTIQAYFLSKGQNEKLFTTKIGAGDSARRFLEEAWQNGIPVEGLVEREIKGGFEVKIAGNVRSFCPFSQMGLHRVNDPGQFIGQRLHFKITEYAEKGRNVIVSNRAVLEEERQTQKELLKKSLQEGMTVKGVITSIRDFGAFVNIGAIEGLLPVSEISWGRVEDIRNVLNVGQEVEVVIVKLDWENDRFSFSLKEALPDPWDTAEAKYPVGSYQRGTVVRLTNFGAFVSLGEGVDGLLHISKLGAGKRINHPREVLAVGQTVEVKIESLDKDNKRISLSMVLDNRRDEEEDATGDYESYLEEKPKSMGTLGDMLKAKLSKKNKK</sequence>
<feature type="domain" description="S1 motif" evidence="4">
    <location>
        <begin position="204"/>
        <end position="272"/>
    </location>
</feature>
<comment type="similarity">
    <text evidence="1">Belongs to the bacterial ribosomal protein bS1 family.</text>
</comment>
<evidence type="ECO:0000259" key="4">
    <source>
        <dbReference type="PROSITE" id="PS50126"/>
    </source>
</evidence>
<evidence type="ECO:0000256" key="3">
    <source>
        <dbReference type="ARBA" id="ARBA00023274"/>
    </source>
</evidence>
<dbReference type="GO" id="GO:1990904">
    <property type="term" value="C:ribonucleoprotein complex"/>
    <property type="evidence" value="ECO:0007669"/>
    <property type="project" value="UniProtKB-KW"/>
</dbReference>
<dbReference type="Proteomes" id="UP001144372">
    <property type="component" value="Unassembled WGS sequence"/>
</dbReference>